<dbReference type="InterPro" id="IPR040557">
    <property type="entry name" value="VIP1_N"/>
</dbReference>
<dbReference type="InterPro" id="IPR033379">
    <property type="entry name" value="Acid_Pase_AS"/>
</dbReference>
<feature type="domain" description="VIP1 N-terminal" evidence="17">
    <location>
        <begin position="54"/>
        <end position="143"/>
    </location>
</feature>
<dbReference type="Gene3D" id="3.30.470.20">
    <property type="entry name" value="ATP-grasp fold, B domain"/>
    <property type="match status" value="1"/>
</dbReference>
<comment type="catalytic activity">
    <reaction evidence="12">
        <text>5-diphospho-1D-myo-inositol 1,2,3,4,6-pentakisphosphate + ATP + H(+) = 1,5-bis(diphospho)-1D-myo-inositol 2,3,4,6-tetrakisphosphate + ADP</text>
        <dbReference type="Rhea" id="RHEA:10276"/>
        <dbReference type="ChEBI" id="CHEBI:15378"/>
        <dbReference type="ChEBI" id="CHEBI:30616"/>
        <dbReference type="ChEBI" id="CHEBI:58628"/>
        <dbReference type="ChEBI" id="CHEBI:77983"/>
        <dbReference type="ChEBI" id="CHEBI:456216"/>
        <dbReference type="EC" id="2.7.4.24"/>
    </reaction>
    <physiologicalReaction direction="left-to-right" evidence="12">
        <dbReference type="Rhea" id="RHEA:10277"/>
    </physiologicalReaction>
</comment>
<dbReference type="CDD" id="cd07061">
    <property type="entry name" value="HP_HAP_like"/>
    <property type="match status" value="1"/>
</dbReference>
<keyword evidence="9 15" id="KW-0418">Kinase</keyword>
<evidence type="ECO:0000256" key="12">
    <source>
        <dbReference type="ARBA" id="ARBA00033696"/>
    </source>
</evidence>
<keyword evidence="5 15" id="KW-0963">Cytoplasm</keyword>
<dbReference type="PROSITE" id="PS00616">
    <property type="entry name" value="HIS_ACID_PHOSPHAT_1"/>
    <property type="match status" value="1"/>
</dbReference>
<dbReference type="FunFam" id="3.40.50.11950:FF:000003">
    <property type="entry name" value="Inositol hexakisphosphate and diphosphoinositol-pentakisphosphate kinase"/>
    <property type="match status" value="1"/>
</dbReference>
<dbReference type="InterPro" id="IPR000560">
    <property type="entry name" value="His_Pase_clade-2"/>
</dbReference>
<comment type="subcellular location">
    <subcellularLocation>
        <location evidence="1">Cell membrane</location>
    </subcellularLocation>
    <subcellularLocation>
        <location evidence="2 15">Cytoplasm</location>
        <location evidence="2 15">Cytosol</location>
    </subcellularLocation>
</comment>
<keyword evidence="4" id="KW-1003">Cell membrane</keyword>
<evidence type="ECO:0000256" key="3">
    <source>
        <dbReference type="ARBA" id="ARBA00005609"/>
    </source>
</evidence>
<dbReference type="GO" id="GO:0005829">
    <property type="term" value="C:cytosol"/>
    <property type="evidence" value="ECO:0007669"/>
    <property type="project" value="UniProtKB-SubCell"/>
</dbReference>
<dbReference type="FunFam" id="3.40.50.1240:FF:000013">
    <property type="entry name" value="Inositol hexakisphosphate and diphosphoinositol-pentakisphosphate kinase"/>
    <property type="match status" value="1"/>
</dbReference>
<dbReference type="SUPFAM" id="SSF56059">
    <property type="entry name" value="Glutathione synthetase ATP-binding domain-like"/>
    <property type="match status" value="1"/>
</dbReference>
<keyword evidence="8 15" id="KW-0547">Nucleotide-binding</keyword>
<dbReference type="Pfam" id="PF18086">
    <property type="entry name" value="PPIP5K2_N"/>
    <property type="match status" value="1"/>
</dbReference>
<feature type="region of interest" description="Disordered" evidence="16">
    <location>
        <begin position="1164"/>
        <end position="1193"/>
    </location>
</feature>
<comment type="catalytic activity">
    <reaction evidence="13">
        <text>1D-myo-inositol hexakisphosphate + ATP = 1-diphospho-1D-myo-inositol 2,3,4,5,6-pentakisphosphate + ADP</text>
        <dbReference type="Rhea" id="RHEA:37459"/>
        <dbReference type="ChEBI" id="CHEBI:30616"/>
        <dbReference type="ChEBI" id="CHEBI:58130"/>
        <dbReference type="ChEBI" id="CHEBI:74946"/>
        <dbReference type="ChEBI" id="CHEBI:456216"/>
        <dbReference type="EC" id="2.7.4.24"/>
    </reaction>
    <physiologicalReaction direction="left-to-right" evidence="13">
        <dbReference type="Rhea" id="RHEA:37460"/>
    </physiologicalReaction>
</comment>
<dbReference type="PANTHER" id="PTHR12750:SF11">
    <property type="entry name" value="INOSITOL HEXAKISPHOSPHATE AND DIPHOSPHOINOSITOL-PENTAKISPHOSPHATE KINASE 1"/>
    <property type="match status" value="1"/>
</dbReference>
<feature type="region of interest" description="Disordered" evidence="16">
    <location>
        <begin position="1243"/>
        <end position="1298"/>
    </location>
</feature>
<gene>
    <name evidence="18" type="primary">PPIP5K1</name>
    <name evidence="18" type="synonym">ppip5k1a</name>
</gene>
<dbReference type="FunFam" id="3.40.50.11950:FF:000002">
    <property type="entry name" value="Inositol hexakisphosphate and diphosphoinositol-pentakisphosphate kinase"/>
    <property type="match status" value="1"/>
</dbReference>
<evidence type="ECO:0000256" key="6">
    <source>
        <dbReference type="ARBA" id="ARBA00022553"/>
    </source>
</evidence>
<dbReference type="GeneTree" id="ENSGT00390000009048"/>
<evidence type="ECO:0000256" key="4">
    <source>
        <dbReference type="ARBA" id="ARBA00022475"/>
    </source>
</evidence>
<dbReference type="InterPro" id="IPR029033">
    <property type="entry name" value="His_PPase_superfam"/>
</dbReference>
<evidence type="ECO:0000256" key="7">
    <source>
        <dbReference type="ARBA" id="ARBA00022679"/>
    </source>
</evidence>
<evidence type="ECO:0000256" key="11">
    <source>
        <dbReference type="ARBA" id="ARBA00023136"/>
    </source>
</evidence>
<dbReference type="GO" id="GO:0005524">
    <property type="term" value="F:ATP binding"/>
    <property type="evidence" value="ECO:0007669"/>
    <property type="project" value="UniProtKB-KW"/>
</dbReference>
<feature type="region of interest" description="Disordered" evidence="16">
    <location>
        <begin position="1084"/>
        <end position="1142"/>
    </location>
</feature>
<feature type="compositionally biased region" description="Low complexity" evidence="16">
    <location>
        <begin position="1096"/>
        <end position="1118"/>
    </location>
</feature>
<dbReference type="Gene3D" id="3.40.50.1240">
    <property type="entry name" value="Phosphoglycerate mutase-like"/>
    <property type="match status" value="1"/>
</dbReference>
<feature type="region of interest" description="Disordered" evidence="16">
    <location>
        <begin position="928"/>
        <end position="953"/>
    </location>
</feature>
<reference evidence="18" key="1">
    <citation type="submission" date="2021-04" db="EMBL/GenBank/DDBJ databases">
        <authorList>
            <consortium name="Wellcome Sanger Institute Data Sharing"/>
        </authorList>
    </citation>
    <scope>NUCLEOTIDE SEQUENCE [LARGE SCALE GENOMIC DNA]</scope>
</reference>
<dbReference type="Proteomes" id="UP000472265">
    <property type="component" value="Chromosome 4"/>
</dbReference>
<dbReference type="Pfam" id="PF00328">
    <property type="entry name" value="His_Phos_2"/>
    <property type="match status" value="1"/>
</dbReference>
<keyword evidence="19" id="KW-1185">Reference proteome</keyword>
<feature type="compositionally biased region" description="Polar residues" evidence="16">
    <location>
        <begin position="1124"/>
        <end position="1142"/>
    </location>
</feature>
<keyword evidence="10 15" id="KW-0067">ATP-binding</keyword>
<evidence type="ECO:0000256" key="15">
    <source>
        <dbReference type="RuleBase" id="RU365032"/>
    </source>
</evidence>
<dbReference type="EC" id="2.7.4.24" evidence="15"/>
<dbReference type="GO" id="GO:0005886">
    <property type="term" value="C:plasma membrane"/>
    <property type="evidence" value="ECO:0007669"/>
    <property type="project" value="UniProtKB-SubCell"/>
</dbReference>
<sequence>MSEPNSPGESRRGAPRFFVGCEDDESEVLEDSMRTDMELYEDDEDTDSPPERQIVVGICCMMKKSKSKPMTQILERLCRFEYITVVIFPEDAILNEAVDKWPLCDCLISFHSKGFPLDKAVSYAKLRNPLLINDLNMQYYIQDRREVYRILQEEGIDLPRYAVLNRDPDNPDECNLVEGEDHVEVNGEIFQKPFVEKPVCAEDHNVYIYYPTSAGGGSQRLFRKIGSRSSVYSPESSVRKTGSYIYEEFMPTDGTDVKVYTVGPDYAHAEARKSPALDGKVERDSEGKEVRYPVMLSAMEKLVARKVCLAFKQTVCGFDLLRANGHSYVCDVNGFSFVKNSMKYYDDCAKILGNIVMRELAPQFQIPWSIPTEAEDIPIVPTTSGTMMELRCVIAVIRHGDRTPKQKMKMEVRNPMFFDLFEKYGGYKTGKLKLKKPKQLQEVLDITRQLLAELGQHNDCEIEEKKSKLEQLKTVLEMYGHFSGINRKVQLTYLPHGQPKTSSEEEDTRKEGPSLLLVLKWGGELTPAGRVQAEELGRAFRCMYPGGQGDYAGFPGCGLLRLHSTYRHDLKIYASDEGRVQMTAAAFAKGLLALEGELTPILVQMVKSANMNGLLDNDSDSLSSCQHRVKARLHEILQKDRDFTDEDFDRLAPTSSDSLVNSMKIVQNPVATCDRVYALIQSLTSQIRKRMEDPKSADLQLYHSETLELMLQRWSKLERDFRMKNGRYDISKIPDIYDCVKYDVIHNATLGLEDTLELFRLSRALADIVIPQEYGINKVEKIDIAYAYCLPLVRKIQLDLQRTHEDESVNKLHPLYSRGVMSPGRHVRTRLYFTSESHVHSLLSIFRYGGLLDEEKDQQWKRAMDYLSAVSELNYMTQIVIMLYEDNNKDLTSEERFHVELHFSPGVKGVEEEENAPTGFGFRPASAEVARQNGQKQTDPGSLEDLSRDETDRAVPLSEPITIQRRSPLIRNHKTGSMEVLSETSSSKVGSYRLFSLCSRQSPEMKQSGLGFEGCSMVPSIYPLETLHNSLSLKQVNEFLAGVCESAGDPQARTTRALTAMFDTHNQPSVDSYIPQRVLSSSISLRSRSDRPPWYSSGPSSTVSSAGPSSPTTADTSPRFSFSDKISLTPQSSEETHSSQNISSQLVPAVLDPTCPAAPNLCEVPLTPNNSPEDDAEYSAVTGNPECSQEESEVAPAAADTVSGVVSDPGMRPPCSGLAELTLGRMEGYCLPGSLPVLLELRESSSEAGSSSQTPQSPEGPDEFFDTQESMELWMDSPESLPRPETPLEVGATHTAEP</sequence>
<evidence type="ECO:0000313" key="19">
    <source>
        <dbReference type="Proteomes" id="UP000472265"/>
    </source>
</evidence>
<evidence type="ECO:0000256" key="5">
    <source>
        <dbReference type="ARBA" id="ARBA00022490"/>
    </source>
</evidence>
<evidence type="ECO:0000313" key="18">
    <source>
        <dbReference type="Ensembl" id="ENSSAUP00010037061.1"/>
    </source>
</evidence>
<keyword evidence="11" id="KW-0472">Membrane</keyword>
<comment type="function">
    <text evidence="15">Bifunctional inositol kinase that acts in concert with the IP6K kinases to synthesize the diphosphate group-containing inositol pyrophosphates diphosphoinositol pentakisphosphate, PP-InsP5, and bis-diphosphoinositol tetrakisphosphate, (PP)2-InsP4. PP-InsP5 and (PP)2-InsP4, also respectively called InsP7 and InsP8, may regulate a variety of cellular processes, including apoptosis, vesicle trafficking, cytoskeletal dynamics, and exocytosis. Phosphorylates inositol hexakisphosphate (InsP6).</text>
</comment>
<dbReference type="PANTHER" id="PTHR12750">
    <property type="entry name" value="DIPHOSPHOINOSITOL PENTAKISPHOSPHATE KINASE"/>
    <property type="match status" value="1"/>
</dbReference>
<proteinExistence type="inferred from homology"/>
<comment type="function">
    <text evidence="14">Bifunctional inositol kinase that acts in concert with the IP6K kinases IP6K1, IP6K2 and IP6K3 to synthesize the diphosphate group-containing inositol pyrophosphates diphosphoinositol pentakisphosphate, PP-InsP5, and bis-diphosphoinositol tetrakisphosphate, (PP)2-InsP4. PP-InsP5 and (PP)2-InsP4, also respectively called InsP7 and InsP8, regulate a variety of cellular processes, including apoptosis, vesicle trafficking, cytoskeletal dynamics, exocytosis, insulin signaling and neutrophil activation. Phosphorylates inositol hexakisphosphate (InsP6) at position 1 to produce PP-InsP5 which is in turn phosphorylated by IP6Ks to produce (PP)2-InsP4. Alternatively, phosphorylates PP-InsP5 at position 1, produced by IP6Ks from InsP6, to produce (PP)2-InsP4. Activated when cells are exposed to hyperosmotic stress.</text>
</comment>
<accession>A0A671WKB9</accession>
<dbReference type="InterPro" id="IPR037446">
    <property type="entry name" value="His_Pase_VIP1"/>
</dbReference>
<dbReference type="GeneID" id="115580116"/>
<reference evidence="18" key="3">
    <citation type="submission" date="2025-09" db="UniProtKB">
        <authorList>
            <consortium name="Ensembl"/>
        </authorList>
    </citation>
    <scope>IDENTIFICATION</scope>
</reference>
<evidence type="ECO:0000256" key="13">
    <source>
        <dbReference type="ARBA" id="ARBA00034629"/>
    </source>
</evidence>
<evidence type="ECO:0000256" key="10">
    <source>
        <dbReference type="ARBA" id="ARBA00022840"/>
    </source>
</evidence>
<protein>
    <recommendedName>
        <fullName evidence="15">Inositol hexakisphosphate and diphosphoinositol-pentakisphosphate kinase</fullName>
        <ecNumber evidence="15">2.7.4.24</ecNumber>
    </recommendedName>
</protein>
<evidence type="ECO:0000256" key="9">
    <source>
        <dbReference type="ARBA" id="ARBA00022777"/>
    </source>
</evidence>
<dbReference type="Ensembl" id="ENSSAUT00010039011.1">
    <property type="protein sequence ID" value="ENSSAUP00010037061.1"/>
    <property type="gene ID" value="ENSSAUG00010015578.1"/>
</dbReference>
<dbReference type="GO" id="GO:0032958">
    <property type="term" value="P:inositol phosphate biosynthetic process"/>
    <property type="evidence" value="ECO:0007669"/>
    <property type="project" value="TreeGrafter"/>
</dbReference>
<evidence type="ECO:0000256" key="1">
    <source>
        <dbReference type="ARBA" id="ARBA00004236"/>
    </source>
</evidence>
<dbReference type="FunFam" id="3.30.470.20:FF:000003">
    <property type="entry name" value="Inositol hexakisphosphate and diphosphoinositol-pentakisphosphate kinase"/>
    <property type="match status" value="1"/>
</dbReference>
<dbReference type="SUPFAM" id="SSF53254">
    <property type="entry name" value="Phosphoglycerate mutase-like"/>
    <property type="match status" value="1"/>
</dbReference>
<evidence type="ECO:0000256" key="2">
    <source>
        <dbReference type="ARBA" id="ARBA00004514"/>
    </source>
</evidence>
<evidence type="ECO:0000256" key="8">
    <source>
        <dbReference type="ARBA" id="ARBA00022741"/>
    </source>
</evidence>
<organism evidence="18 19">
    <name type="scientific">Sparus aurata</name>
    <name type="common">Gilthead sea bream</name>
    <dbReference type="NCBI Taxonomy" id="8175"/>
    <lineage>
        <taxon>Eukaryota</taxon>
        <taxon>Metazoa</taxon>
        <taxon>Chordata</taxon>
        <taxon>Craniata</taxon>
        <taxon>Vertebrata</taxon>
        <taxon>Euteleostomi</taxon>
        <taxon>Actinopterygii</taxon>
        <taxon>Neopterygii</taxon>
        <taxon>Teleostei</taxon>
        <taxon>Neoteleostei</taxon>
        <taxon>Acanthomorphata</taxon>
        <taxon>Eupercaria</taxon>
        <taxon>Spariformes</taxon>
        <taxon>Sparidae</taxon>
        <taxon>Sparus</taxon>
    </lineage>
</organism>
<dbReference type="GO" id="GO:0033857">
    <property type="term" value="F:5-diphosphoinositol pentakisphosphate 1-kinase activity"/>
    <property type="evidence" value="ECO:0007669"/>
    <property type="project" value="TreeGrafter"/>
</dbReference>
<name>A0A671WKB9_SPAAU</name>
<keyword evidence="6" id="KW-0597">Phosphoprotein</keyword>
<keyword evidence="7 15" id="KW-0808">Transferase</keyword>
<comment type="similarity">
    <text evidence="3 15">Belongs to the histidine acid phosphatase family. VIP1 subfamily.</text>
</comment>
<reference evidence="18" key="2">
    <citation type="submission" date="2025-08" db="UniProtKB">
        <authorList>
            <consortium name="Ensembl"/>
        </authorList>
    </citation>
    <scope>IDENTIFICATION</scope>
</reference>
<evidence type="ECO:0000256" key="14">
    <source>
        <dbReference type="ARBA" id="ARBA00037056"/>
    </source>
</evidence>
<evidence type="ECO:0000259" key="17">
    <source>
        <dbReference type="Pfam" id="PF18086"/>
    </source>
</evidence>
<dbReference type="GO" id="GO:0000828">
    <property type="term" value="F:inositol hexakisphosphate kinase activity"/>
    <property type="evidence" value="ECO:0007669"/>
    <property type="project" value="UniProtKB-ARBA"/>
</dbReference>
<dbReference type="Gene3D" id="3.40.50.11950">
    <property type="match status" value="1"/>
</dbReference>
<evidence type="ECO:0000256" key="16">
    <source>
        <dbReference type="SAM" id="MobiDB-lite"/>
    </source>
</evidence>
<dbReference type="GO" id="GO:0006020">
    <property type="term" value="P:inositol metabolic process"/>
    <property type="evidence" value="ECO:0007669"/>
    <property type="project" value="TreeGrafter"/>
</dbReference>
<dbReference type="RefSeq" id="XP_030269920.1">
    <property type="nucleotide sequence ID" value="XM_030414060.1"/>
</dbReference>